<evidence type="ECO:0000313" key="3">
    <source>
        <dbReference type="Proteomes" id="UP000030302"/>
    </source>
</evidence>
<dbReference type="PRINTS" id="PR00111">
    <property type="entry name" value="ABHYDROLASE"/>
</dbReference>
<dbReference type="HOGENOM" id="CLU_020336_12_3_4"/>
<accession>A0A0A1F407</accession>
<dbReference type="InterPro" id="IPR050471">
    <property type="entry name" value="AB_hydrolase"/>
</dbReference>
<dbReference type="PANTHER" id="PTHR43433:SF4">
    <property type="entry name" value="NON-HEME CHLOROPEROXIDASE-RELATED"/>
    <property type="match status" value="1"/>
</dbReference>
<protein>
    <submittedName>
        <fullName evidence="2">Non-heme chloroperoxidase</fullName>
        <ecNumber evidence="2">1.11.1.10</ecNumber>
    </submittedName>
</protein>
<dbReference type="KEGG" id="care:LT85_0298"/>
<dbReference type="Gene3D" id="3.40.50.1820">
    <property type="entry name" value="alpha/beta hydrolase"/>
    <property type="match status" value="1"/>
</dbReference>
<gene>
    <name evidence="2" type="ORF">LT85_0298</name>
</gene>
<dbReference type="Proteomes" id="UP000030302">
    <property type="component" value="Chromosome"/>
</dbReference>
<keyword evidence="2" id="KW-0560">Oxidoreductase</keyword>
<keyword evidence="3" id="KW-1185">Reference proteome</keyword>
<organism evidence="2 3">
    <name type="scientific">Collimonas arenae</name>
    <dbReference type="NCBI Taxonomy" id="279058"/>
    <lineage>
        <taxon>Bacteria</taxon>
        <taxon>Pseudomonadati</taxon>
        <taxon>Pseudomonadota</taxon>
        <taxon>Betaproteobacteria</taxon>
        <taxon>Burkholderiales</taxon>
        <taxon>Oxalobacteraceae</taxon>
        <taxon>Collimonas</taxon>
    </lineage>
</organism>
<dbReference type="OrthoDB" id="9779853at2"/>
<evidence type="ECO:0000259" key="1">
    <source>
        <dbReference type="Pfam" id="PF00561"/>
    </source>
</evidence>
<dbReference type="STRING" id="279058.LT85_0298"/>
<dbReference type="EC" id="1.11.1.10" evidence="2"/>
<evidence type="ECO:0000313" key="2">
    <source>
        <dbReference type="EMBL" id="AIY39458.1"/>
    </source>
</evidence>
<dbReference type="InterPro" id="IPR029058">
    <property type="entry name" value="AB_hydrolase_fold"/>
</dbReference>
<dbReference type="EMBL" id="CP009962">
    <property type="protein sequence ID" value="AIY39458.1"/>
    <property type="molecule type" value="Genomic_DNA"/>
</dbReference>
<dbReference type="PANTHER" id="PTHR43433">
    <property type="entry name" value="HYDROLASE, ALPHA/BETA FOLD FAMILY PROTEIN"/>
    <property type="match status" value="1"/>
</dbReference>
<feature type="domain" description="AB hydrolase-1" evidence="1">
    <location>
        <begin position="22"/>
        <end position="256"/>
    </location>
</feature>
<dbReference type="Pfam" id="PF00561">
    <property type="entry name" value="Abhydrolase_1"/>
    <property type="match status" value="1"/>
</dbReference>
<dbReference type="RefSeq" id="WP_038484417.1">
    <property type="nucleotide sequence ID" value="NZ_CP009962.1"/>
</dbReference>
<dbReference type="InterPro" id="IPR000073">
    <property type="entry name" value="AB_hydrolase_1"/>
</dbReference>
<sequence length="274" mass="30633">MSTFQTTDKTTLFFQDWGSGQPVLFVHSWAMNSTMWDPHMAHFNRLGLRTLAMDRRGHGRSDAPGTGYHYDRLADDLAELIEHCDLHNLTLVGHSMGCAEIVRYLARHGASRIARVVLIAPVMPCFLKSASNPDGVEMNVIEGLQEVLRKDFPKWLADNADDFFLPTSWGTTPEFTQHTIDMMLSTVFNAAMTCLHTKMTTDLRGWLAEITVPALVIHGDRDVSEPVEGGRLTAQLIRNSQYREYAGAPHGIYHTHMSQVLGDILHFAELGKAG</sequence>
<dbReference type="SUPFAM" id="SSF53474">
    <property type="entry name" value="alpha/beta-Hydrolases"/>
    <property type="match status" value="1"/>
</dbReference>
<reference evidence="3" key="1">
    <citation type="journal article" date="2014" name="Soil Biol. Biochem.">
        <title>Structure and function of bacterial communities in ageing soils: Insights from the Mendocino ecological staircase.</title>
        <authorList>
            <person name="Uroz S."/>
            <person name="Tech J.J."/>
            <person name="Sawaya N.A."/>
            <person name="Frey-Klett P."/>
            <person name="Leveau J.H.J."/>
        </authorList>
    </citation>
    <scope>NUCLEOTIDE SEQUENCE [LARGE SCALE GENOMIC DNA]</scope>
    <source>
        <strain evidence="3">Cal35</strain>
    </source>
</reference>
<proteinExistence type="predicted"/>
<name>A0A0A1F407_9BURK</name>
<dbReference type="AlphaFoldDB" id="A0A0A1F407"/>
<dbReference type="GO" id="GO:0016691">
    <property type="term" value="F:chloride peroxidase activity"/>
    <property type="evidence" value="ECO:0007669"/>
    <property type="project" value="UniProtKB-EC"/>
</dbReference>
<keyword evidence="2" id="KW-0575">Peroxidase</keyword>